<evidence type="ECO:0000313" key="2">
    <source>
        <dbReference type="EMBL" id="OBZ69271.1"/>
    </source>
</evidence>
<comment type="caution">
    <text evidence="2">The sequence shown here is derived from an EMBL/GenBank/DDBJ whole genome shotgun (WGS) entry which is preliminary data.</text>
</comment>
<accession>A0A1C7LX46</accession>
<keyword evidence="1" id="KW-1133">Transmembrane helix</keyword>
<feature type="transmembrane region" description="Helical" evidence="1">
    <location>
        <begin position="33"/>
        <end position="57"/>
    </location>
</feature>
<reference evidence="2 3" key="1">
    <citation type="submission" date="2016-03" db="EMBL/GenBank/DDBJ databases">
        <title>Whole genome sequencing of Grifola frondosa 9006-11.</title>
        <authorList>
            <person name="Min B."/>
            <person name="Park H."/>
            <person name="Kim J.-G."/>
            <person name="Cho H."/>
            <person name="Oh Y.-L."/>
            <person name="Kong W.-S."/>
            <person name="Choi I.-G."/>
        </authorList>
    </citation>
    <scope>NUCLEOTIDE SEQUENCE [LARGE SCALE GENOMIC DNA]</scope>
    <source>
        <strain evidence="2 3">9006-11</strain>
    </source>
</reference>
<gene>
    <name evidence="2" type="ORF">A0H81_10862</name>
</gene>
<organism evidence="2 3">
    <name type="scientific">Grifola frondosa</name>
    <name type="common">Maitake</name>
    <name type="synonym">Polyporus frondosus</name>
    <dbReference type="NCBI Taxonomy" id="5627"/>
    <lineage>
        <taxon>Eukaryota</taxon>
        <taxon>Fungi</taxon>
        <taxon>Dikarya</taxon>
        <taxon>Basidiomycota</taxon>
        <taxon>Agaricomycotina</taxon>
        <taxon>Agaricomycetes</taxon>
        <taxon>Polyporales</taxon>
        <taxon>Grifolaceae</taxon>
        <taxon>Grifola</taxon>
    </lineage>
</organism>
<dbReference type="AlphaFoldDB" id="A0A1C7LX46"/>
<evidence type="ECO:0000313" key="3">
    <source>
        <dbReference type="Proteomes" id="UP000092993"/>
    </source>
</evidence>
<evidence type="ECO:0000256" key="1">
    <source>
        <dbReference type="SAM" id="Phobius"/>
    </source>
</evidence>
<proteinExistence type="predicted"/>
<dbReference type="EMBL" id="LUGG01000018">
    <property type="protein sequence ID" value="OBZ69271.1"/>
    <property type="molecule type" value="Genomic_DNA"/>
</dbReference>
<sequence>MTLYNIPSCLDHPENFEAASDCLIGVARLRCSCVIVVISLLKLYVLPAILCLFMPFLNKLPDLFQVSVGA</sequence>
<keyword evidence="3" id="KW-1185">Reference proteome</keyword>
<dbReference type="Proteomes" id="UP000092993">
    <property type="component" value="Unassembled WGS sequence"/>
</dbReference>
<protein>
    <submittedName>
        <fullName evidence="2">Uncharacterized protein</fullName>
    </submittedName>
</protein>
<name>A0A1C7LX46_GRIFR</name>
<keyword evidence="1" id="KW-0812">Transmembrane</keyword>
<keyword evidence="1" id="KW-0472">Membrane</keyword>